<evidence type="ECO:0000256" key="1">
    <source>
        <dbReference type="SAM" id="MobiDB-lite"/>
    </source>
</evidence>
<dbReference type="AlphaFoldDB" id="A0ABD3QW70"/>
<dbReference type="SUPFAM" id="SSF52317">
    <property type="entry name" value="Class I glutamine amidotransferase-like"/>
    <property type="match status" value="1"/>
</dbReference>
<gene>
    <name evidence="2" type="ORF">ACHAW5_009766</name>
</gene>
<protein>
    <submittedName>
        <fullName evidence="2">Uncharacterized protein</fullName>
    </submittedName>
</protein>
<evidence type="ECO:0000313" key="3">
    <source>
        <dbReference type="Proteomes" id="UP001530315"/>
    </source>
</evidence>
<name>A0ABD3QW70_9STRA</name>
<dbReference type="Gene3D" id="3.40.50.880">
    <property type="match status" value="1"/>
</dbReference>
<sequence length="332" mass="36227">MLLQALFYCRRAGCCRRSWGRNITDTSGRQWGQSHQTTACTTLSRVRRWHGVCSPASGASARRQAVLGICLGMQTLFDYSEEGVGRTGIGIDDDDDAGRRSFAGIGNNSGVAIGPHIGWNGIMPRMESPVMRHASLSAPPPADGSTLASVQRGTRRNAPIRRRRPGGDQGGLCTACARGRSTDTPAAAAAATATPRRQHQRRRRGGRRGGAQPKPVRLASRYYDEGANEVAFLNMITSHSSQKSHFYHSYALLSIYACIHRDGTSVSQMFQFRLNQKWYQCSPHRANRAKPRRAARCRQCVEAYGAGAGALLTGSGRTMVHFTFQNKVAGMT</sequence>
<dbReference type="InterPro" id="IPR029062">
    <property type="entry name" value="Class_I_gatase-like"/>
</dbReference>
<dbReference type="Proteomes" id="UP001530315">
    <property type="component" value="Unassembled WGS sequence"/>
</dbReference>
<feature type="compositionally biased region" description="Basic residues" evidence="1">
    <location>
        <begin position="196"/>
        <end position="207"/>
    </location>
</feature>
<evidence type="ECO:0000313" key="2">
    <source>
        <dbReference type="EMBL" id="KAL3803306.1"/>
    </source>
</evidence>
<organism evidence="2 3">
    <name type="scientific">Stephanodiscus triporus</name>
    <dbReference type="NCBI Taxonomy" id="2934178"/>
    <lineage>
        <taxon>Eukaryota</taxon>
        <taxon>Sar</taxon>
        <taxon>Stramenopiles</taxon>
        <taxon>Ochrophyta</taxon>
        <taxon>Bacillariophyta</taxon>
        <taxon>Coscinodiscophyceae</taxon>
        <taxon>Thalassiosirophycidae</taxon>
        <taxon>Stephanodiscales</taxon>
        <taxon>Stephanodiscaceae</taxon>
        <taxon>Stephanodiscus</taxon>
    </lineage>
</organism>
<feature type="compositionally biased region" description="Low complexity" evidence="1">
    <location>
        <begin position="184"/>
        <end position="195"/>
    </location>
</feature>
<comment type="caution">
    <text evidence="2">The sequence shown here is derived from an EMBL/GenBank/DDBJ whole genome shotgun (WGS) entry which is preliminary data.</text>
</comment>
<proteinExistence type="predicted"/>
<feature type="compositionally biased region" description="Basic residues" evidence="1">
    <location>
        <begin position="153"/>
        <end position="164"/>
    </location>
</feature>
<dbReference type="EMBL" id="JALLAZ020000118">
    <property type="protein sequence ID" value="KAL3803306.1"/>
    <property type="molecule type" value="Genomic_DNA"/>
</dbReference>
<reference evidence="2 3" key="1">
    <citation type="submission" date="2024-10" db="EMBL/GenBank/DDBJ databases">
        <title>Updated reference genomes for cyclostephanoid diatoms.</title>
        <authorList>
            <person name="Roberts W.R."/>
            <person name="Alverson A.J."/>
        </authorList>
    </citation>
    <scope>NUCLEOTIDE SEQUENCE [LARGE SCALE GENOMIC DNA]</scope>
    <source>
        <strain evidence="2 3">AJA276-08</strain>
    </source>
</reference>
<feature type="region of interest" description="Disordered" evidence="1">
    <location>
        <begin position="133"/>
        <end position="215"/>
    </location>
</feature>
<accession>A0ABD3QW70</accession>
<keyword evidence="3" id="KW-1185">Reference proteome</keyword>